<proteinExistence type="predicted"/>
<dbReference type="Gene3D" id="3.40.630.30">
    <property type="match status" value="1"/>
</dbReference>
<dbReference type="InterPro" id="IPR016181">
    <property type="entry name" value="Acyl_CoA_acyltransferase"/>
</dbReference>
<dbReference type="GO" id="GO:0016747">
    <property type="term" value="F:acyltransferase activity, transferring groups other than amino-acyl groups"/>
    <property type="evidence" value="ECO:0007669"/>
    <property type="project" value="InterPro"/>
</dbReference>
<gene>
    <name evidence="2" type="ORF">E6Q11_01830</name>
</gene>
<evidence type="ECO:0000313" key="2">
    <source>
        <dbReference type="EMBL" id="TXG78030.1"/>
    </source>
</evidence>
<dbReference type="PROSITE" id="PS51186">
    <property type="entry name" value="GNAT"/>
    <property type="match status" value="1"/>
</dbReference>
<accession>A0A5C7J8X0</accession>
<dbReference type="Proteomes" id="UP000321026">
    <property type="component" value="Unassembled WGS sequence"/>
</dbReference>
<dbReference type="SUPFAM" id="SSF55729">
    <property type="entry name" value="Acyl-CoA N-acyltransferases (Nat)"/>
    <property type="match status" value="1"/>
</dbReference>
<dbReference type="AlphaFoldDB" id="A0A5C7J8X0"/>
<dbReference type="EMBL" id="SSDS01000029">
    <property type="protein sequence ID" value="TXG78030.1"/>
    <property type="molecule type" value="Genomic_DNA"/>
</dbReference>
<evidence type="ECO:0000313" key="3">
    <source>
        <dbReference type="Proteomes" id="UP000321026"/>
    </source>
</evidence>
<organism evidence="2 3">
    <name type="scientific">Candidatus Dojkabacteria bacterium</name>
    <dbReference type="NCBI Taxonomy" id="2099670"/>
    <lineage>
        <taxon>Bacteria</taxon>
        <taxon>Candidatus Dojkabacteria</taxon>
    </lineage>
</organism>
<name>A0A5C7J8X0_9BACT</name>
<dbReference type="InterPro" id="IPR000182">
    <property type="entry name" value="GNAT_dom"/>
</dbReference>
<reference evidence="2 3" key="1">
    <citation type="submission" date="2018-09" db="EMBL/GenBank/DDBJ databases">
        <title>Metagenome Assembled Genomes from an Advanced Water Purification Facility.</title>
        <authorList>
            <person name="Stamps B.W."/>
            <person name="Spear J.R."/>
        </authorList>
    </citation>
    <scope>NUCLEOTIDE SEQUENCE [LARGE SCALE GENOMIC DNA]</scope>
    <source>
        <strain evidence="2">Bin_63_2</strain>
    </source>
</reference>
<comment type="caution">
    <text evidence="2">The sequence shown here is derived from an EMBL/GenBank/DDBJ whole genome shotgun (WGS) entry which is preliminary data.</text>
</comment>
<evidence type="ECO:0000259" key="1">
    <source>
        <dbReference type="PROSITE" id="PS51186"/>
    </source>
</evidence>
<protein>
    <recommendedName>
        <fullName evidence="1">N-acetyltransferase domain-containing protein</fullName>
    </recommendedName>
</protein>
<dbReference type="Pfam" id="PF00583">
    <property type="entry name" value="Acetyltransf_1"/>
    <property type="match status" value="1"/>
</dbReference>
<feature type="domain" description="N-acetyltransferase" evidence="1">
    <location>
        <begin position="13"/>
        <end position="140"/>
    </location>
</feature>
<sequence length="143" mass="17081">MYSYNETKSKKCLKVVLSNEDIASHLNIKWEEIKDKNIFETKDFYLYEIKNKSKIIGILAIKVYGNYPYVDVGVLPEHRGCQIVSAFNSLLKEFCNKKKYQFIFAKIKSDNKRSFVFAKWCGFKKLFKNDDYYIMRFDYGRSR</sequence>